<dbReference type="OrthoDB" id="9794876at2"/>
<gene>
    <name evidence="3" type="ORF">dsat_0507</name>
</gene>
<dbReference type="InterPro" id="IPR011335">
    <property type="entry name" value="Restrct_endonuc-II-like"/>
</dbReference>
<dbReference type="RefSeq" id="WP_020887201.1">
    <property type="nucleotide sequence ID" value="NZ_ATHI01000026.1"/>
</dbReference>
<dbReference type="PANTHER" id="PTHR34039:SF1">
    <property type="entry name" value="UPF0102 PROTEIN YRAN"/>
    <property type="match status" value="1"/>
</dbReference>
<dbReference type="STRING" id="1121439.dsat_0507"/>
<organism evidence="3 4">
    <name type="scientific">Alkalidesulfovibrio alkalitolerans DSM 16529</name>
    <dbReference type="NCBI Taxonomy" id="1121439"/>
    <lineage>
        <taxon>Bacteria</taxon>
        <taxon>Pseudomonadati</taxon>
        <taxon>Thermodesulfobacteriota</taxon>
        <taxon>Desulfovibrionia</taxon>
        <taxon>Desulfovibrionales</taxon>
        <taxon>Desulfovibrionaceae</taxon>
        <taxon>Alkalidesulfovibrio</taxon>
    </lineage>
</organism>
<evidence type="ECO:0000313" key="3">
    <source>
        <dbReference type="EMBL" id="EPR33066.1"/>
    </source>
</evidence>
<dbReference type="SUPFAM" id="SSF52980">
    <property type="entry name" value="Restriction endonuclease-like"/>
    <property type="match status" value="1"/>
</dbReference>
<dbReference type="NCBIfam" id="NF009154">
    <property type="entry name" value="PRK12497.3-3"/>
    <property type="match status" value="1"/>
</dbReference>
<dbReference type="Gene3D" id="3.40.1350.10">
    <property type="match status" value="1"/>
</dbReference>
<dbReference type="Pfam" id="PF02021">
    <property type="entry name" value="UPF0102"/>
    <property type="match status" value="1"/>
</dbReference>
<dbReference type="InterPro" id="IPR011856">
    <property type="entry name" value="tRNA_endonuc-like_dom_sf"/>
</dbReference>
<evidence type="ECO:0000256" key="2">
    <source>
        <dbReference type="HAMAP-Rule" id="MF_00048"/>
    </source>
</evidence>
<dbReference type="GO" id="GO:0003676">
    <property type="term" value="F:nucleic acid binding"/>
    <property type="evidence" value="ECO:0007669"/>
    <property type="project" value="InterPro"/>
</dbReference>
<dbReference type="HAMAP" id="MF_00048">
    <property type="entry name" value="UPF0102"/>
    <property type="match status" value="1"/>
</dbReference>
<dbReference type="NCBIfam" id="NF009150">
    <property type="entry name" value="PRK12497.1-3"/>
    <property type="match status" value="1"/>
</dbReference>
<comment type="similarity">
    <text evidence="1 2">Belongs to the UPF0102 family.</text>
</comment>
<comment type="caution">
    <text evidence="3">The sequence shown here is derived from an EMBL/GenBank/DDBJ whole genome shotgun (WGS) entry which is preliminary data.</text>
</comment>
<dbReference type="EMBL" id="ATHI01000026">
    <property type="protein sequence ID" value="EPR33066.1"/>
    <property type="molecule type" value="Genomic_DNA"/>
</dbReference>
<dbReference type="CDD" id="cd20736">
    <property type="entry name" value="PoNe_Nuclease"/>
    <property type="match status" value="1"/>
</dbReference>
<keyword evidence="4" id="KW-1185">Reference proteome</keyword>
<protein>
    <recommendedName>
        <fullName evidence="2">UPF0102 protein dsat_0507</fullName>
    </recommendedName>
</protein>
<dbReference type="PATRIC" id="fig|1121439.3.peg.1863"/>
<sequence>MPPARSVGSAPHLARGQAGEDAAAAHLRRVGYAILARNWRVRSLELDLVCRDGQTVVFVEVKTRGAGSLATPAEGLSPAKMNRLARAAAHWLSAHDAWDRPCRFDLVAVREENGRLVVEHEQDAFDLSQAMPRQVSWQPW</sequence>
<proteinExistence type="inferred from homology"/>
<evidence type="ECO:0000313" key="4">
    <source>
        <dbReference type="Proteomes" id="UP000014975"/>
    </source>
</evidence>
<accession>S7T8Y5</accession>
<name>S7T8Y5_9BACT</name>
<reference evidence="3 4" key="1">
    <citation type="journal article" date="2013" name="Genome Announc.">
        <title>Draft genome sequences for three mercury-methylating, sulfate-reducing bacteria.</title>
        <authorList>
            <person name="Brown S.D."/>
            <person name="Hurt R.A.Jr."/>
            <person name="Gilmour C.C."/>
            <person name="Elias D.A."/>
        </authorList>
    </citation>
    <scope>NUCLEOTIDE SEQUENCE [LARGE SCALE GENOMIC DNA]</scope>
    <source>
        <strain evidence="3 4">DSM 16529</strain>
    </source>
</reference>
<dbReference type="InterPro" id="IPR003509">
    <property type="entry name" value="UPF0102_YraN-like"/>
</dbReference>
<dbReference type="AlphaFoldDB" id="S7T8Y5"/>
<dbReference type="NCBIfam" id="TIGR00252">
    <property type="entry name" value="YraN family protein"/>
    <property type="match status" value="1"/>
</dbReference>
<dbReference type="Proteomes" id="UP000014975">
    <property type="component" value="Unassembled WGS sequence"/>
</dbReference>
<evidence type="ECO:0000256" key="1">
    <source>
        <dbReference type="ARBA" id="ARBA00006738"/>
    </source>
</evidence>
<dbReference type="eggNOG" id="COG0792">
    <property type="taxonomic scope" value="Bacteria"/>
</dbReference>
<dbReference type="PANTHER" id="PTHR34039">
    <property type="entry name" value="UPF0102 PROTEIN YRAN"/>
    <property type="match status" value="1"/>
</dbReference>